<evidence type="ECO:0000259" key="1">
    <source>
        <dbReference type="Pfam" id="PF00085"/>
    </source>
</evidence>
<dbReference type="InterPro" id="IPR013766">
    <property type="entry name" value="Thioredoxin_domain"/>
</dbReference>
<dbReference type="EMBL" id="MPRK01000020">
    <property type="protein sequence ID" value="OOZ42676.1"/>
    <property type="molecule type" value="Genomic_DNA"/>
</dbReference>
<protein>
    <recommendedName>
        <fullName evidence="1">Thioredoxin domain-containing protein</fullName>
    </recommendedName>
</protein>
<accession>A0A1T2LCK8</accession>
<dbReference type="AlphaFoldDB" id="A0A1T2LCK8"/>
<dbReference type="InterPro" id="IPR036249">
    <property type="entry name" value="Thioredoxin-like_sf"/>
</dbReference>
<dbReference type="Gene3D" id="3.40.30.10">
    <property type="entry name" value="Glutaredoxin"/>
    <property type="match status" value="1"/>
</dbReference>
<reference evidence="2 3" key="1">
    <citation type="submission" date="2016-11" db="EMBL/GenBank/DDBJ databases">
        <title>Mixed transmission modes and dynamic genome evolution in an obligate animal-bacterial symbiosis.</title>
        <authorList>
            <person name="Russell S.L."/>
            <person name="Corbett-Detig R.B."/>
            <person name="Cavanaugh C.M."/>
        </authorList>
    </citation>
    <scope>NUCLEOTIDE SEQUENCE [LARGE SCALE GENOMIC DNA]</scope>
    <source>
        <strain evidence="2">Sp-SM6</strain>
    </source>
</reference>
<dbReference type="Proteomes" id="UP000190198">
    <property type="component" value="Unassembled WGS sequence"/>
</dbReference>
<sequence length="116" mass="13048">MQTENNLPELDQYNFHHRISEMSGHTVVFFTSPDCGACRAARFALASLREKNGLRVYEVDAVMNPALTNEFGFFHLPSLYLYIDGDYHAQIQSEANPDSLAHAIETLTAMPAEEEP</sequence>
<dbReference type="Pfam" id="PF00085">
    <property type="entry name" value="Thioredoxin"/>
    <property type="match status" value="1"/>
</dbReference>
<dbReference type="RefSeq" id="WP_167367214.1">
    <property type="nucleotide sequence ID" value="NZ_MPRK01000020.1"/>
</dbReference>
<evidence type="ECO:0000313" key="3">
    <source>
        <dbReference type="Proteomes" id="UP000190198"/>
    </source>
</evidence>
<keyword evidence="3" id="KW-1185">Reference proteome</keyword>
<name>A0A1T2LCK8_9GAMM</name>
<comment type="caution">
    <text evidence="2">The sequence shown here is derived from an EMBL/GenBank/DDBJ whole genome shotgun (WGS) entry which is preliminary data.</text>
</comment>
<feature type="domain" description="Thioredoxin" evidence="1">
    <location>
        <begin position="9"/>
        <end position="105"/>
    </location>
</feature>
<gene>
    <name evidence="2" type="ORF">BOW52_02125</name>
</gene>
<evidence type="ECO:0000313" key="2">
    <source>
        <dbReference type="EMBL" id="OOZ42676.1"/>
    </source>
</evidence>
<proteinExistence type="predicted"/>
<organism evidence="2 3">
    <name type="scientific">Solemya elarraichensis gill symbiont</name>
    <dbReference type="NCBI Taxonomy" id="1918949"/>
    <lineage>
        <taxon>Bacteria</taxon>
        <taxon>Pseudomonadati</taxon>
        <taxon>Pseudomonadota</taxon>
        <taxon>Gammaproteobacteria</taxon>
        <taxon>sulfur-oxidizing symbionts</taxon>
    </lineage>
</organism>
<dbReference type="CDD" id="cd02947">
    <property type="entry name" value="TRX_family"/>
    <property type="match status" value="1"/>
</dbReference>
<dbReference type="SUPFAM" id="SSF52833">
    <property type="entry name" value="Thioredoxin-like"/>
    <property type="match status" value="1"/>
</dbReference>